<evidence type="ECO:0000256" key="10">
    <source>
        <dbReference type="ARBA" id="ARBA00022782"/>
    </source>
</evidence>
<evidence type="ECO:0000256" key="16">
    <source>
        <dbReference type="ARBA" id="ARBA00031947"/>
    </source>
</evidence>
<evidence type="ECO:0000256" key="13">
    <source>
        <dbReference type="ARBA" id="ARBA00023125"/>
    </source>
</evidence>
<evidence type="ECO:0000256" key="1">
    <source>
        <dbReference type="ARBA" id="ARBA00003419"/>
    </source>
</evidence>
<comment type="caution">
    <text evidence="19">The sequence shown here is derived from an EMBL/GenBank/DDBJ whole genome shotgun (WGS) entry which is preliminary data.</text>
</comment>
<feature type="compositionally biased region" description="Basic and acidic residues" evidence="18">
    <location>
        <begin position="39"/>
        <end position="48"/>
    </location>
</feature>
<evidence type="ECO:0000256" key="3">
    <source>
        <dbReference type="ARBA" id="ARBA00004286"/>
    </source>
</evidence>
<keyword evidence="12" id="KW-0226">DNA condensation</keyword>
<gene>
    <name evidence="19" type="ORF">P7K49_023036</name>
</gene>
<accession>A0ABQ9ULD4</accession>
<dbReference type="PANTHER" id="PTHR21341">
    <property type="entry name" value="PROTAMINE-2"/>
    <property type="match status" value="1"/>
</dbReference>
<keyword evidence="11" id="KW-0744">Spermatogenesis</keyword>
<sequence length="270" mass="30341">MQEAGCASAMSLTCPLPCPGSQPVVLGPSSPSERPAAQPDRRPGKESANEPQLAAEFLFPVKQVPYSTGARLRGGGAHCNLNPGATGSPNTMVRYRVRSPSERPHKEYGQLVNWQEQGRDGQEEQGLSSEGAEVYARTHRGCSRYRRRRCSRRRLYRTHRRRSRSCRRRRRRSCRYRRRPRRGLPVPPTLHAPDHPRHRREAGTHPTWQRLQLPDPRPHPESLGAPLNQIFLSQKAADPGGGEDAEGTKLPGPLTHCWKLRKVTCPGNSK</sequence>
<feature type="compositionally biased region" description="Basic residues" evidence="18">
    <location>
        <begin position="153"/>
        <end position="182"/>
    </location>
</feature>
<evidence type="ECO:0000256" key="4">
    <source>
        <dbReference type="ARBA" id="ARBA00008365"/>
    </source>
</evidence>
<reference evidence="19 20" key="1">
    <citation type="submission" date="2023-05" db="EMBL/GenBank/DDBJ databases">
        <title>B98-5 Cell Line De Novo Hybrid Assembly: An Optical Mapping Approach.</title>
        <authorList>
            <person name="Kananen K."/>
            <person name="Auerbach J.A."/>
            <person name="Kautto E."/>
            <person name="Blachly J.S."/>
        </authorList>
    </citation>
    <scope>NUCLEOTIDE SEQUENCE [LARGE SCALE GENOMIC DNA]</scope>
    <source>
        <strain evidence="19">B95-8</strain>
        <tissue evidence="19">Cell line</tissue>
    </source>
</reference>
<comment type="subunit">
    <text evidence="5">Interacts with TDRP.</text>
</comment>
<name>A0ABQ9ULD4_SAGOE</name>
<proteinExistence type="inferred from homology"/>
<evidence type="ECO:0000256" key="2">
    <source>
        <dbReference type="ARBA" id="ARBA00004123"/>
    </source>
</evidence>
<comment type="similarity">
    <text evidence="4">Belongs to the protamine P2 family.</text>
</comment>
<protein>
    <recommendedName>
        <fullName evidence="6">Protamine-2</fullName>
    </recommendedName>
    <alternativeName>
        <fullName evidence="16">Sperm histone P2</fullName>
    </alternativeName>
    <alternativeName>
        <fullName evidence="17">Sperm protamine P2</fullName>
    </alternativeName>
</protein>
<dbReference type="InterPro" id="IPR000492">
    <property type="entry name" value="PRM2"/>
</dbReference>
<dbReference type="Proteomes" id="UP001266305">
    <property type="component" value="Unassembled WGS sequence"/>
</dbReference>
<evidence type="ECO:0000256" key="15">
    <source>
        <dbReference type="ARBA" id="ARBA00023269"/>
    </source>
</evidence>
<evidence type="ECO:0000256" key="8">
    <source>
        <dbReference type="ARBA" id="ARBA00022473"/>
    </source>
</evidence>
<evidence type="ECO:0000256" key="18">
    <source>
        <dbReference type="SAM" id="MobiDB-lite"/>
    </source>
</evidence>
<comment type="subcellular location">
    <subcellularLocation>
        <location evidence="3">Chromosome</location>
    </subcellularLocation>
    <subcellularLocation>
        <location evidence="2">Nucleus</location>
    </subcellularLocation>
</comment>
<keyword evidence="10" id="KW-0221">Differentiation</keyword>
<evidence type="ECO:0000256" key="12">
    <source>
        <dbReference type="ARBA" id="ARBA00023067"/>
    </source>
</evidence>
<evidence type="ECO:0000256" key="14">
    <source>
        <dbReference type="ARBA" id="ARBA00023242"/>
    </source>
</evidence>
<keyword evidence="8" id="KW-0217">Developmental protein</keyword>
<dbReference type="PANTHER" id="PTHR21341:SF2">
    <property type="entry name" value="PROTAMINE-2"/>
    <property type="match status" value="1"/>
</dbReference>
<organism evidence="19 20">
    <name type="scientific">Saguinus oedipus</name>
    <name type="common">Cotton-top tamarin</name>
    <name type="synonym">Oedipomidas oedipus</name>
    <dbReference type="NCBI Taxonomy" id="9490"/>
    <lineage>
        <taxon>Eukaryota</taxon>
        <taxon>Metazoa</taxon>
        <taxon>Chordata</taxon>
        <taxon>Craniata</taxon>
        <taxon>Vertebrata</taxon>
        <taxon>Euteleostomi</taxon>
        <taxon>Mammalia</taxon>
        <taxon>Eutheria</taxon>
        <taxon>Euarchontoglires</taxon>
        <taxon>Primates</taxon>
        <taxon>Haplorrhini</taxon>
        <taxon>Platyrrhini</taxon>
        <taxon>Cebidae</taxon>
        <taxon>Callitrichinae</taxon>
        <taxon>Saguinus</taxon>
    </lineage>
</organism>
<dbReference type="Pfam" id="PF00841">
    <property type="entry name" value="Protamine_P2"/>
    <property type="match status" value="1"/>
</dbReference>
<keyword evidence="20" id="KW-1185">Reference proteome</keyword>
<evidence type="ECO:0000256" key="17">
    <source>
        <dbReference type="ARBA" id="ARBA00032889"/>
    </source>
</evidence>
<evidence type="ECO:0000256" key="5">
    <source>
        <dbReference type="ARBA" id="ARBA00011430"/>
    </source>
</evidence>
<keyword evidence="15" id="KW-0544">Nucleosome core</keyword>
<keyword evidence="14" id="KW-0539">Nucleus</keyword>
<evidence type="ECO:0000256" key="11">
    <source>
        <dbReference type="ARBA" id="ARBA00022871"/>
    </source>
</evidence>
<evidence type="ECO:0000256" key="9">
    <source>
        <dbReference type="ARBA" id="ARBA00022553"/>
    </source>
</evidence>
<keyword evidence="9" id="KW-0597">Phosphoprotein</keyword>
<evidence type="ECO:0000256" key="7">
    <source>
        <dbReference type="ARBA" id="ARBA00022454"/>
    </source>
</evidence>
<evidence type="ECO:0000313" key="20">
    <source>
        <dbReference type="Proteomes" id="UP001266305"/>
    </source>
</evidence>
<comment type="function">
    <text evidence="1">Protamines substitute for histones in the chromatin of sperm during the haploid phase of spermatogenesis. They compact sperm DNA into a highly condensed, stable and inactive complex.</text>
</comment>
<keyword evidence="13" id="KW-0238">DNA-binding</keyword>
<dbReference type="EMBL" id="JASSZA010000011">
    <property type="protein sequence ID" value="KAK2097585.1"/>
    <property type="molecule type" value="Genomic_DNA"/>
</dbReference>
<evidence type="ECO:0000256" key="6">
    <source>
        <dbReference type="ARBA" id="ARBA00017629"/>
    </source>
</evidence>
<keyword evidence="7" id="KW-0158">Chromosome</keyword>
<feature type="region of interest" description="Disordered" evidence="18">
    <location>
        <begin position="153"/>
        <end position="225"/>
    </location>
</feature>
<evidence type="ECO:0000313" key="19">
    <source>
        <dbReference type="EMBL" id="KAK2097585.1"/>
    </source>
</evidence>
<feature type="region of interest" description="Disordered" evidence="18">
    <location>
        <begin position="18"/>
        <end position="53"/>
    </location>
</feature>